<dbReference type="InterPro" id="IPR000719">
    <property type="entry name" value="Prot_kinase_dom"/>
</dbReference>
<dbReference type="Proteomes" id="UP000038010">
    <property type="component" value="Unassembled WGS sequence"/>
</dbReference>
<evidence type="ECO:0000256" key="7">
    <source>
        <dbReference type="ARBA" id="ARBA00022840"/>
    </source>
</evidence>
<comment type="caution">
    <text evidence="11">The sequence shown here is derived from an EMBL/GenBank/DDBJ whole genome shotgun (WGS) entry which is preliminary data.</text>
</comment>
<keyword evidence="7" id="KW-0067">ATP-binding</keyword>
<evidence type="ECO:0000256" key="2">
    <source>
        <dbReference type="ARBA" id="ARBA00012425"/>
    </source>
</evidence>
<dbReference type="SMART" id="SM00220">
    <property type="entry name" value="S_TKc"/>
    <property type="match status" value="1"/>
</dbReference>
<evidence type="ECO:0000256" key="8">
    <source>
        <dbReference type="ARBA" id="ARBA00047811"/>
    </source>
</evidence>
<comment type="catalytic activity">
    <reaction evidence="9">
        <text>L-seryl-[protein] + ATP = O-phospho-L-seryl-[protein] + ADP + H(+)</text>
        <dbReference type="Rhea" id="RHEA:17989"/>
        <dbReference type="Rhea" id="RHEA-COMP:9863"/>
        <dbReference type="Rhea" id="RHEA-COMP:11604"/>
        <dbReference type="ChEBI" id="CHEBI:15378"/>
        <dbReference type="ChEBI" id="CHEBI:29999"/>
        <dbReference type="ChEBI" id="CHEBI:30616"/>
        <dbReference type="ChEBI" id="CHEBI:83421"/>
        <dbReference type="ChEBI" id="CHEBI:456216"/>
        <dbReference type="EC" id="2.7.11.22"/>
    </reaction>
</comment>
<dbReference type="GO" id="GO:0010389">
    <property type="term" value="P:regulation of G2/M transition of mitotic cell cycle"/>
    <property type="evidence" value="ECO:0007669"/>
    <property type="project" value="TreeGrafter"/>
</dbReference>
<dbReference type="RefSeq" id="XP_018003357.1">
    <property type="nucleotide sequence ID" value="XM_018146965.1"/>
</dbReference>
<evidence type="ECO:0000256" key="5">
    <source>
        <dbReference type="ARBA" id="ARBA00022741"/>
    </source>
</evidence>
<dbReference type="PANTHER" id="PTHR24056:SF576">
    <property type="entry name" value="SERINE_THREONINE-PROTEIN KINASE CSK1"/>
    <property type="match status" value="1"/>
</dbReference>
<dbReference type="STRING" id="1664694.A0A0N1P1B5"/>
<feature type="domain" description="Protein kinase" evidence="10">
    <location>
        <begin position="78"/>
        <end position="370"/>
    </location>
</feature>
<sequence length="376" mass="41628">MDLGFAERLSNVVALTSALAHAGQDDAEARTQARAFEDEIYKSSNSNHEYQSMLDKLVAHLEPKVFNEPDPETVSADPDEVLNPEGCQTSTIFKAKDKSWIAPSPIVALKVTHPATLSPPHNVKREARLLAECHHQRVVPLLETFAESGGRFVLVFPFLRQDLENLLRTGSLTKRQKSMVFEGLFEALAHIHSLGIIHRDIKPSNILLEGMDGPMYLIDFGIAWSPRDPDSEAADSKITDVGTTCYRPPELLFGHRAYDTSLDMWAAGCVVGEMFKNDGLPIFDGGPLGSELGLIKSMFTTLGTPTDETWPTATTYPDWDKVTFKHFDGKPWDSILPGASPATIDFVSRTVCFDITQRLTAEDALQHPLRQQLQAV</sequence>
<dbReference type="PROSITE" id="PS50011">
    <property type="entry name" value="PROTEIN_KINASE_DOM"/>
    <property type="match status" value="1"/>
</dbReference>
<dbReference type="Gene3D" id="3.30.200.20">
    <property type="entry name" value="Phosphorylase Kinase, domain 1"/>
    <property type="match status" value="1"/>
</dbReference>
<keyword evidence="12" id="KW-1185">Reference proteome</keyword>
<gene>
    <name evidence="11" type="ORF">AB675_6659</name>
</gene>
<evidence type="ECO:0000313" key="11">
    <source>
        <dbReference type="EMBL" id="KPI43394.1"/>
    </source>
</evidence>
<dbReference type="GeneID" id="28738845"/>
<evidence type="ECO:0000313" key="12">
    <source>
        <dbReference type="Proteomes" id="UP000038010"/>
    </source>
</evidence>
<evidence type="ECO:0000256" key="9">
    <source>
        <dbReference type="ARBA" id="ARBA00048367"/>
    </source>
</evidence>
<dbReference type="GO" id="GO:0005737">
    <property type="term" value="C:cytoplasm"/>
    <property type="evidence" value="ECO:0007669"/>
    <property type="project" value="TreeGrafter"/>
</dbReference>
<dbReference type="GO" id="GO:0005634">
    <property type="term" value="C:nucleus"/>
    <property type="evidence" value="ECO:0007669"/>
    <property type="project" value="TreeGrafter"/>
</dbReference>
<organism evidence="11 12">
    <name type="scientific">Cyphellophora attinorum</name>
    <dbReference type="NCBI Taxonomy" id="1664694"/>
    <lineage>
        <taxon>Eukaryota</taxon>
        <taxon>Fungi</taxon>
        <taxon>Dikarya</taxon>
        <taxon>Ascomycota</taxon>
        <taxon>Pezizomycotina</taxon>
        <taxon>Eurotiomycetes</taxon>
        <taxon>Chaetothyriomycetidae</taxon>
        <taxon>Chaetothyriales</taxon>
        <taxon>Cyphellophoraceae</taxon>
        <taxon>Cyphellophora</taxon>
    </lineage>
</organism>
<evidence type="ECO:0000259" key="10">
    <source>
        <dbReference type="PROSITE" id="PS50011"/>
    </source>
</evidence>
<evidence type="ECO:0000256" key="3">
    <source>
        <dbReference type="ARBA" id="ARBA00022527"/>
    </source>
</evidence>
<keyword evidence="6 11" id="KW-0418">Kinase</keyword>
<dbReference type="VEuPathDB" id="FungiDB:AB675_6659"/>
<dbReference type="PANTHER" id="PTHR24056">
    <property type="entry name" value="CELL DIVISION PROTEIN KINASE"/>
    <property type="match status" value="1"/>
</dbReference>
<dbReference type="GO" id="GO:0030332">
    <property type="term" value="F:cyclin binding"/>
    <property type="evidence" value="ECO:0007669"/>
    <property type="project" value="TreeGrafter"/>
</dbReference>
<dbReference type="PROSITE" id="PS00108">
    <property type="entry name" value="PROTEIN_KINASE_ST"/>
    <property type="match status" value="1"/>
</dbReference>
<dbReference type="SUPFAM" id="SSF56112">
    <property type="entry name" value="Protein kinase-like (PK-like)"/>
    <property type="match status" value="1"/>
</dbReference>
<proteinExistence type="inferred from homology"/>
<reference evidence="11 12" key="1">
    <citation type="submission" date="2015-06" db="EMBL/GenBank/DDBJ databases">
        <title>Draft genome of the ant-associated black yeast Phialophora attae CBS 131958.</title>
        <authorList>
            <person name="Moreno L.F."/>
            <person name="Stielow B.J."/>
            <person name="de Hoog S."/>
            <person name="Vicente V.A."/>
            <person name="Weiss V.A."/>
            <person name="de Vries M."/>
            <person name="Cruz L.M."/>
            <person name="Souza E.M."/>
        </authorList>
    </citation>
    <scope>NUCLEOTIDE SEQUENCE [LARGE SCALE GENOMIC DNA]</scope>
    <source>
        <strain evidence="11 12">CBS 131958</strain>
    </source>
</reference>
<dbReference type="Pfam" id="PF00069">
    <property type="entry name" value="Pkinase"/>
    <property type="match status" value="1"/>
</dbReference>
<evidence type="ECO:0000256" key="4">
    <source>
        <dbReference type="ARBA" id="ARBA00022679"/>
    </source>
</evidence>
<name>A0A0N1P1B5_9EURO</name>
<dbReference type="FunFam" id="1.10.510.10:FF:000624">
    <property type="entry name" value="Mitogen-activated protein kinase"/>
    <property type="match status" value="1"/>
</dbReference>
<dbReference type="EC" id="2.7.11.22" evidence="2"/>
<dbReference type="GO" id="GO:0004693">
    <property type="term" value="F:cyclin-dependent protein serine/threonine kinase activity"/>
    <property type="evidence" value="ECO:0007669"/>
    <property type="project" value="UniProtKB-EC"/>
</dbReference>
<dbReference type="InterPro" id="IPR050108">
    <property type="entry name" value="CDK"/>
</dbReference>
<dbReference type="GO" id="GO:0007165">
    <property type="term" value="P:signal transduction"/>
    <property type="evidence" value="ECO:0007669"/>
    <property type="project" value="TreeGrafter"/>
</dbReference>
<keyword evidence="3" id="KW-0723">Serine/threonine-protein kinase</keyword>
<dbReference type="GO" id="GO:0000307">
    <property type="term" value="C:cyclin-dependent protein kinase holoenzyme complex"/>
    <property type="evidence" value="ECO:0007669"/>
    <property type="project" value="TreeGrafter"/>
</dbReference>
<evidence type="ECO:0000256" key="6">
    <source>
        <dbReference type="ARBA" id="ARBA00022777"/>
    </source>
</evidence>
<accession>A0A0N1P1B5</accession>
<comment type="similarity">
    <text evidence="1">Belongs to the protein kinase superfamily. CMGC Ser/Thr protein kinase family. CDC2/CDKX subfamily.</text>
</comment>
<dbReference type="InterPro" id="IPR008271">
    <property type="entry name" value="Ser/Thr_kinase_AS"/>
</dbReference>
<dbReference type="GO" id="GO:0010468">
    <property type="term" value="P:regulation of gene expression"/>
    <property type="evidence" value="ECO:0007669"/>
    <property type="project" value="TreeGrafter"/>
</dbReference>
<evidence type="ECO:0000256" key="1">
    <source>
        <dbReference type="ARBA" id="ARBA00006485"/>
    </source>
</evidence>
<dbReference type="EMBL" id="LFJN01000005">
    <property type="protein sequence ID" value="KPI43394.1"/>
    <property type="molecule type" value="Genomic_DNA"/>
</dbReference>
<dbReference type="GO" id="GO:0005524">
    <property type="term" value="F:ATP binding"/>
    <property type="evidence" value="ECO:0007669"/>
    <property type="project" value="UniProtKB-KW"/>
</dbReference>
<protein>
    <recommendedName>
        <fullName evidence="2">cyclin-dependent kinase</fullName>
        <ecNumber evidence="2">2.7.11.22</ecNumber>
    </recommendedName>
</protein>
<dbReference type="InterPro" id="IPR011009">
    <property type="entry name" value="Kinase-like_dom_sf"/>
</dbReference>
<keyword evidence="5" id="KW-0547">Nucleotide-binding</keyword>
<dbReference type="GO" id="GO:0000082">
    <property type="term" value="P:G1/S transition of mitotic cell cycle"/>
    <property type="evidence" value="ECO:0007669"/>
    <property type="project" value="TreeGrafter"/>
</dbReference>
<dbReference type="Gene3D" id="1.10.510.10">
    <property type="entry name" value="Transferase(Phosphotransferase) domain 1"/>
    <property type="match status" value="1"/>
</dbReference>
<dbReference type="AlphaFoldDB" id="A0A0N1P1B5"/>
<keyword evidence="4" id="KW-0808">Transferase</keyword>
<dbReference type="OrthoDB" id="413582at2759"/>
<comment type="catalytic activity">
    <reaction evidence="8">
        <text>L-threonyl-[protein] + ATP = O-phospho-L-threonyl-[protein] + ADP + H(+)</text>
        <dbReference type="Rhea" id="RHEA:46608"/>
        <dbReference type="Rhea" id="RHEA-COMP:11060"/>
        <dbReference type="Rhea" id="RHEA-COMP:11605"/>
        <dbReference type="ChEBI" id="CHEBI:15378"/>
        <dbReference type="ChEBI" id="CHEBI:30013"/>
        <dbReference type="ChEBI" id="CHEBI:30616"/>
        <dbReference type="ChEBI" id="CHEBI:61977"/>
        <dbReference type="ChEBI" id="CHEBI:456216"/>
        <dbReference type="EC" id="2.7.11.22"/>
    </reaction>
</comment>